<dbReference type="AlphaFoldDB" id="M2WBW7"/>
<comment type="caution">
    <text evidence="2">The sequence shown here is derived from an EMBL/GenBank/DDBJ whole genome shotgun (WGS) entry which is preliminary data.</text>
</comment>
<name>M2WBW7_9MICC</name>
<sequence>MNDTLVNVLGLFAILGISAGIVIAVGLITGFVRRRRGLRGPGLASAGSIDYSGGSDSMTAVSDGWRPDHKHLSDSDSIWSWGFSGDAVGGDTLGADSFSSDSGGND</sequence>
<protein>
    <submittedName>
        <fullName evidence="2">Uncharacterized protein</fullName>
    </submittedName>
</protein>
<dbReference type="EMBL" id="ANHZ02000019">
    <property type="protein sequence ID" value="EME35957.1"/>
    <property type="molecule type" value="Genomic_DNA"/>
</dbReference>
<feature type="transmembrane region" description="Helical" evidence="1">
    <location>
        <begin position="6"/>
        <end position="32"/>
    </location>
</feature>
<dbReference type="Proteomes" id="UP000009877">
    <property type="component" value="Unassembled WGS sequence"/>
</dbReference>
<reference evidence="2 3" key="1">
    <citation type="journal article" date="2014" name="Genome Announc.">
        <title>Draft Genome Sequence of Kocuria palustris PEL.</title>
        <authorList>
            <person name="Sharma G."/>
            <person name="Khatri I."/>
            <person name="Subramanian S."/>
        </authorList>
    </citation>
    <scope>NUCLEOTIDE SEQUENCE [LARGE SCALE GENOMIC DNA]</scope>
    <source>
        <strain evidence="2 3">PEL</strain>
    </source>
</reference>
<gene>
    <name evidence="2" type="ORF">C884_00958</name>
</gene>
<evidence type="ECO:0000256" key="1">
    <source>
        <dbReference type="SAM" id="Phobius"/>
    </source>
</evidence>
<evidence type="ECO:0000313" key="2">
    <source>
        <dbReference type="EMBL" id="EME35957.1"/>
    </source>
</evidence>
<keyword evidence="1" id="KW-0472">Membrane</keyword>
<proteinExistence type="predicted"/>
<dbReference type="RefSeq" id="WP_006215387.1">
    <property type="nucleotide sequence ID" value="NZ_ANHZ02000019.1"/>
</dbReference>
<keyword evidence="3" id="KW-1185">Reference proteome</keyword>
<evidence type="ECO:0000313" key="3">
    <source>
        <dbReference type="Proteomes" id="UP000009877"/>
    </source>
</evidence>
<accession>M2WBW7</accession>
<keyword evidence="1" id="KW-0812">Transmembrane</keyword>
<organism evidence="2 3">
    <name type="scientific">Kocuria palustris PEL</name>
    <dbReference type="NCBI Taxonomy" id="1236550"/>
    <lineage>
        <taxon>Bacteria</taxon>
        <taxon>Bacillati</taxon>
        <taxon>Actinomycetota</taxon>
        <taxon>Actinomycetes</taxon>
        <taxon>Micrococcales</taxon>
        <taxon>Micrococcaceae</taxon>
        <taxon>Kocuria</taxon>
    </lineage>
</organism>
<keyword evidence="1" id="KW-1133">Transmembrane helix</keyword>